<name>A0A5D6WFJ5_9FIRM</name>
<dbReference type="AlphaFoldDB" id="A0A5D6WFJ5"/>
<dbReference type="Proteomes" id="UP000322783">
    <property type="component" value="Unassembled WGS sequence"/>
</dbReference>
<proteinExistence type="predicted"/>
<accession>A0A5D6WFJ5</accession>
<reference evidence="1 2" key="1">
    <citation type="submission" date="2019-08" db="EMBL/GenBank/DDBJ databases">
        <title>Selenomonas sp. mPRGC5 and Selenomonas sp. mPRGC8 isolated from ruminal fluid of dairy goat (Capra hircus).</title>
        <authorList>
            <person name="Poothong S."/>
            <person name="Nuengjamnong C."/>
            <person name="Tanasupawat S."/>
        </authorList>
    </citation>
    <scope>NUCLEOTIDE SEQUENCE [LARGE SCALE GENOMIC DNA]</scope>
    <source>
        <strain evidence="2">mPRGC8</strain>
    </source>
</reference>
<comment type="caution">
    <text evidence="1">The sequence shown here is derived from an EMBL/GenBank/DDBJ whole genome shotgun (WGS) entry which is preliminary data.</text>
</comment>
<organism evidence="1 2">
    <name type="scientific">Selenomonas caprae</name>
    <dbReference type="NCBI Taxonomy" id="2606905"/>
    <lineage>
        <taxon>Bacteria</taxon>
        <taxon>Bacillati</taxon>
        <taxon>Bacillota</taxon>
        <taxon>Negativicutes</taxon>
        <taxon>Selenomonadales</taxon>
        <taxon>Selenomonadaceae</taxon>
        <taxon>Selenomonas</taxon>
    </lineage>
</organism>
<dbReference type="EMBL" id="VTOZ01000056">
    <property type="protein sequence ID" value="TYZ26212.1"/>
    <property type="molecule type" value="Genomic_DNA"/>
</dbReference>
<evidence type="ECO:0000313" key="1">
    <source>
        <dbReference type="EMBL" id="TYZ26212.1"/>
    </source>
</evidence>
<protein>
    <submittedName>
        <fullName evidence="1">Uncharacterized protein</fullName>
    </submittedName>
</protein>
<gene>
    <name evidence="1" type="ORF">FZ041_14280</name>
</gene>
<sequence>MRKWVEIRDLAVEALGLEEVGQALKGNLNNWLADEGLNVISDAADKFVEQCKKDATAETGWCKVRDAFILPLAIQGGLTVLRVVIQKAAAEK</sequence>
<dbReference type="RefSeq" id="WP_149190056.1">
    <property type="nucleotide sequence ID" value="NZ_VTOZ01000056.1"/>
</dbReference>
<evidence type="ECO:0000313" key="2">
    <source>
        <dbReference type="Proteomes" id="UP000322783"/>
    </source>
</evidence>
<keyword evidence="2" id="KW-1185">Reference proteome</keyword>